<feature type="domain" description="Fibronectin type-III" evidence="8">
    <location>
        <begin position="403"/>
        <end position="498"/>
    </location>
</feature>
<evidence type="ECO:0000256" key="4">
    <source>
        <dbReference type="ARBA" id="ARBA00022989"/>
    </source>
</evidence>
<keyword evidence="10" id="KW-1185">Reference proteome</keyword>
<dbReference type="PROSITE" id="PS50853">
    <property type="entry name" value="FN3"/>
    <property type="match status" value="7"/>
</dbReference>
<feature type="transmembrane region" description="Helical" evidence="7">
    <location>
        <begin position="1008"/>
        <end position="1031"/>
    </location>
</feature>
<dbReference type="PANTHER" id="PTHR24099">
    <property type="entry name" value="E3 UBIQUITIN-PROTEIN LIGASE TRIM36-RELATED"/>
    <property type="match status" value="1"/>
</dbReference>
<feature type="domain" description="Fibronectin type-III" evidence="8">
    <location>
        <begin position="210"/>
        <end position="302"/>
    </location>
</feature>
<evidence type="ECO:0000313" key="10">
    <source>
        <dbReference type="Proteomes" id="UP000472260"/>
    </source>
</evidence>
<proteinExistence type="inferred from homology"/>
<accession>A0A671T2G6</accession>
<keyword evidence="5 7" id="KW-0472">Membrane</keyword>
<comment type="subcellular location">
    <subcellularLocation>
        <location evidence="1">Membrane</location>
        <topology evidence="1">Single-pass membrane protein</topology>
    </subcellularLocation>
</comment>
<dbReference type="PRINTS" id="PR00014">
    <property type="entry name" value="FNTYPEIII"/>
</dbReference>
<feature type="domain" description="Fibronectin type-III" evidence="8">
    <location>
        <begin position="502"/>
        <end position="594"/>
    </location>
</feature>
<evidence type="ECO:0000259" key="8">
    <source>
        <dbReference type="PROSITE" id="PS50853"/>
    </source>
</evidence>
<evidence type="ECO:0000256" key="2">
    <source>
        <dbReference type="ARBA" id="ARBA00022692"/>
    </source>
</evidence>
<evidence type="ECO:0000313" key="9">
    <source>
        <dbReference type="Ensembl" id="ENSSANP00000103201.1"/>
    </source>
</evidence>
<dbReference type="Gene3D" id="2.60.40.10">
    <property type="entry name" value="Immunoglobulins"/>
    <property type="match status" value="8"/>
</dbReference>
<evidence type="ECO:0000256" key="3">
    <source>
        <dbReference type="ARBA" id="ARBA00022737"/>
    </source>
</evidence>
<dbReference type="SMART" id="SM00060">
    <property type="entry name" value="FN3"/>
    <property type="match status" value="8"/>
</dbReference>
<dbReference type="SUPFAM" id="SSF49265">
    <property type="entry name" value="Fibronectin type III"/>
    <property type="match status" value="4"/>
</dbReference>
<feature type="domain" description="Fibronectin type-III" evidence="8">
    <location>
        <begin position="595"/>
        <end position="688"/>
    </location>
</feature>
<dbReference type="InterPro" id="IPR050617">
    <property type="entry name" value="E3_ligase_FN3/SPRY"/>
</dbReference>
<evidence type="ECO:0000256" key="1">
    <source>
        <dbReference type="ARBA" id="ARBA00004167"/>
    </source>
</evidence>
<reference evidence="9" key="2">
    <citation type="submission" date="2025-09" db="UniProtKB">
        <authorList>
            <consortium name="Ensembl"/>
        </authorList>
    </citation>
    <scope>IDENTIFICATION</scope>
</reference>
<dbReference type="Ensembl" id="ENSSANT00000109527.1">
    <property type="protein sequence ID" value="ENSSANP00000103201.1"/>
    <property type="gene ID" value="ENSSANG00000050298.1"/>
</dbReference>
<organism evidence="9 10">
    <name type="scientific">Sinocyclocheilus anshuiensis</name>
    <dbReference type="NCBI Taxonomy" id="1608454"/>
    <lineage>
        <taxon>Eukaryota</taxon>
        <taxon>Metazoa</taxon>
        <taxon>Chordata</taxon>
        <taxon>Craniata</taxon>
        <taxon>Vertebrata</taxon>
        <taxon>Euteleostomi</taxon>
        <taxon>Actinopterygii</taxon>
        <taxon>Neopterygii</taxon>
        <taxon>Teleostei</taxon>
        <taxon>Ostariophysi</taxon>
        <taxon>Cypriniformes</taxon>
        <taxon>Cyprinidae</taxon>
        <taxon>Cyprininae</taxon>
        <taxon>Sinocyclocheilus</taxon>
    </lineage>
</organism>
<dbReference type="FunFam" id="2.60.40.10:FF:000185">
    <property type="entry name" value="Fibronectin type III domain containing 3A"/>
    <property type="match status" value="1"/>
</dbReference>
<dbReference type="AlphaFoldDB" id="A0A671T2G6"/>
<name>A0A671T2G6_9TELE</name>
<dbReference type="InterPro" id="IPR013783">
    <property type="entry name" value="Ig-like_fold"/>
</dbReference>
<dbReference type="GO" id="GO:0016020">
    <property type="term" value="C:membrane"/>
    <property type="evidence" value="ECO:0007669"/>
    <property type="project" value="UniProtKB-SubCell"/>
</dbReference>
<protein>
    <submittedName>
        <fullName evidence="9">Fibronectin type III domain-containing protein 3B-like</fullName>
    </submittedName>
</protein>
<evidence type="ECO:0000256" key="6">
    <source>
        <dbReference type="ARBA" id="ARBA00038207"/>
    </source>
</evidence>
<dbReference type="CDD" id="cd00063">
    <property type="entry name" value="FN3"/>
    <property type="match status" value="8"/>
</dbReference>
<dbReference type="Proteomes" id="UP000472260">
    <property type="component" value="Unassembled WGS sequence"/>
</dbReference>
<feature type="domain" description="Fibronectin type-III" evidence="8">
    <location>
        <begin position="306"/>
        <end position="399"/>
    </location>
</feature>
<evidence type="ECO:0000256" key="5">
    <source>
        <dbReference type="ARBA" id="ARBA00023136"/>
    </source>
</evidence>
<dbReference type="InterPro" id="IPR003961">
    <property type="entry name" value="FN3_dom"/>
</dbReference>
<feature type="domain" description="Fibronectin type-III" evidence="8">
    <location>
        <begin position="786"/>
        <end position="881"/>
    </location>
</feature>
<reference evidence="9" key="1">
    <citation type="submission" date="2025-08" db="UniProtKB">
        <authorList>
            <consortium name="Ensembl"/>
        </authorList>
    </citation>
    <scope>IDENTIFICATION</scope>
</reference>
<dbReference type="FunFam" id="2.60.40.10:FF:000396">
    <property type="entry name" value="Fibronectin type III domain containing 3B"/>
    <property type="match status" value="1"/>
</dbReference>
<gene>
    <name evidence="9" type="primary">LOC107680249</name>
</gene>
<feature type="domain" description="Fibronectin type-III" evidence="8">
    <location>
        <begin position="885"/>
        <end position="982"/>
    </location>
</feature>
<dbReference type="PANTHER" id="PTHR24099:SF11">
    <property type="entry name" value="FIBRONECTIN TYPE III DOMAIN-CONTAINING 3BA-RELATED"/>
    <property type="match status" value="1"/>
</dbReference>
<sequence length="1033" mass="113659">MTDQIPLDLPPPLLNGEVAMMPHMINVNGDGSQQVIFVQVNPGETFTIRAEDGSLQCIQGPAEVPMMSPNGSIPPIHVPPGYISQVLEDNTGVRRVVVTPQSPECYPPSYSPTISPTHHLPPYMAPPPFIPNSHTAFYPPVSPGDIPPHQYYQHHIPPMYNEGKSLTLNELCLLNLCVFVFLRVNAVCNSVKGLCSEVGAFTTHSSTPDCPLPPKLSHRTKSTLTLQWKAPVDNGSKITSYLLEWDEGKKNNLLRECYFGSQRHYKLTHLCPAMAYTFRVAARNDIGMSGFSPEVVFYTTGNLPHLPHAPRLVRAGITWITLEWSRPDGCTAEEPVAYTLEIQEENIGTEFHPKYTGENLTCTVEGLKRSTQYKFRLIASNLEGRSSPSEVLVCNTSPDKPGPPSRPCIKGPIRPYSFSVKWDPPQDNGGSEILKYLLEISEGNSDANQWDIAYSGPATECECEDLKPGTLYRLRTCSISTGGHSQCSESLPLRTLSVAPGRCQPPRIVGKAKHKEVHLQWDCPSSEGACEVSEYSLEMREGESEPAEVYHGSDLECTVGSLLPGATYSFRLRAANEAGYGQYSEPTEITTAAGPPSQCAAPSLTLISNTCVLVSWESPEGSGADISEYRLEWGRGEEPMELICCGPDTQCEISDLTPAIHYYCRLQAANQAGAGPYSDHACCQTPATAPDPVSVLCVLEHDPTESGVYTPSTCLALKWDEPCNNGAEITCYTLKLGEQLISLGTSTCYVLQNLQPDSEYRYIQAVNEIGAGPLCPPLLARTRPLPPVPPRLECTAAGPQSLKLKWGDSSNAKSLLGEEMVFNLQMEDKNRRFVTIYRGPSHTYKVQRLNESSSYCLRIQAVSEAGEGLFSEVHTFHTTKSVPPALKAPKVVQMEGNVCEVNWESIPPMRGDPIFYILQVLVGRESDYKQLYKGEDTTFQISGLQNNTDYRFRVYVCRRCLDSTQELCGPLSPSSLFTLRRTELALPGELNSAETLKPSGMFATDERFAAVLVGAFAALSFLIAFVVEYFFMK</sequence>
<keyword evidence="2 7" id="KW-0812">Transmembrane</keyword>
<dbReference type="Pfam" id="PF00041">
    <property type="entry name" value="fn3"/>
    <property type="match status" value="6"/>
</dbReference>
<keyword evidence="4 7" id="KW-1133">Transmembrane helix</keyword>
<evidence type="ECO:0000256" key="7">
    <source>
        <dbReference type="SAM" id="Phobius"/>
    </source>
</evidence>
<dbReference type="FunFam" id="2.60.40.10:FF:000210">
    <property type="entry name" value="Fibronectin type III domain containing 3A"/>
    <property type="match status" value="1"/>
</dbReference>
<dbReference type="FunFam" id="2.60.40.10:FF:000180">
    <property type="entry name" value="Fibronectin type III domain containing 3A"/>
    <property type="match status" value="1"/>
</dbReference>
<keyword evidence="3" id="KW-0677">Repeat</keyword>
<dbReference type="InterPro" id="IPR036116">
    <property type="entry name" value="FN3_sf"/>
</dbReference>
<comment type="similarity">
    <text evidence="6">Belongs to the FNDC3 family.</text>
</comment>